<feature type="transmembrane region" description="Helical" evidence="8">
    <location>
        <begin position="334"/>
        <end position="355"/>
    </location>
</feature>
<accession>K7YP32</accession>
<feature type="transmembrane region" description="Helical" evidence="8">
    <location>
        <begin position="303"/>
        <end position="322"/>
    </location>
</feature>
<feature type="transmembrane region" description="Helical" evidence="8">
    <location>
        <begin position="198"/>
        <end position="217"/>
    </location>
</feature>
<keyword evidence="7 8" id="KW-0472">Membrane</keyword>
<reference evidence="10 11" key="1">
    <citation type="journal article" date="2012" name="BMC Genomics">
        <title>Genome analysis of a simultaneously predatory and prey-independent, novel Bdellovibrio bacteriovorus from the River Tiber, supports in silico predictions of both ancient and recent lateral gene transfer from diverse bacteria.</title>
        <authorList>
            <person name="Hobley L."/>
            <person name="Lerner T.R."/>
            <person name="Williams L.E."/>
            <person name="Lambert C."/>
            <person name="Till R."/>
            <person name="Milner D.S."/>
            <person name="Basford S.M."/>
            <person name="Capeness M.J."/>
            <person name="Fenton A.K."/>
            <person name="Atterbury R.J."/>
            <person name="Harris M.A."/>
            <person name="Sockett R.E."/>
        </authorList>
    </citation>
    <scope>NUCLEOTIDE SEQUENCE [LARGE SCALE GENOMIC DNA]</scope>
    <source>
        <strain evidence="10 11">Tiberius</strain>
    </source>
</reference>
<dbReference type="InterPro" id="IPR011701">
    <property type="entry name" value="MFS"/>
</dbReference>
<dbReference type="HOGENOM" id="CLU_000960_28_0_7"/>
<dbReference type="PANTHER" id="PTHR42718:SF9">
    <property type="entry name" value="MAJOR FACILITATOR SUPERFAMILY MULTIDRUG TRANSPORTER MFSC"/>
    <property type="match status" value="1"/>
</dbReference>
<dbReference type="CDD" id="cd17503">
    <property type="entry name" value="MFS_LmrB_MDR_like"/>
    <property type="match status" value="1"/>
</dbReference>
<feature type="domain" description="Major facilitator superfamily (MFS) profile" evidence="9">
    <location>
        <begin position="8"/>
        <end position="511"/>
    </location>
</feature>
<dbReference type="OrthoDB" id="9771737at2"/>
<dbReference type="AlphaFoldDB" id="K7YP32"/>
<dbReference type="NCBIfam" id="TIGR00711">
    <property type="entry name" value="efflux_EmrB"/>
    <property type="match status" value="1"/>
</dbReference>
<sequence>MKRESVLIIVVAVMASLLEIVDASIVNVALSSMMGNLGATLEDISMVITGYAIANAIILPVSAWLGERIGRRVYFLGCIALFTLTSVACGLAPNLETLTVFRILQGLAGGALLPTSQTLIYEQFPKEKAGIAGAIFGMSVMIGPALGPVLGGYLTDTFGWRSIFNINLPLGLLALFIGSLVIFDREKEPGKENHKSELDIWGLTFLVLGIGCLQYVLERGEADDWFASNIILLNAVIAAVALPLFVWWELRVKNPIINVRLFLQPLVSNGVFLMGMIGFFLYGVVFILPVFVSRTLHYDATQIGVLFIPGSILTAALMPFIGRAMVQGVDPRKLIFVGLLSLEVCLYTMTLLSPLSSEGEILRMLFIRGFGMAFLFVPINSSILSQFKGVEMGQVSGLLNLSRQIGGSVGIALIGTMLNKNSHQNYLDLTSKVSLLNANTQSAYYGAANTLGSKMSEGLGMATGNEAALKSLYGRIQNQVFMLSFRQLMFLMMIIFATAFIPLALIRFKNKTNTVVDAH</sequence>
<evidence type="ECO:0000256" key="7">
    <source>
        <dbReference type="ARBA" id="ARBA00023136"/>
    </source>
</evidence>
<dbReference type="Pfam" id="PF07690">
    <property type="entry name" value="MFS_1"/>
    <property type="match status" value="1"/>
</dbReference>
<proteinExistence type="inferred from homology"/>
<dbReference type="RefSeq" id="WP_015091023.1">
    <property type="nucleotide sequence ID" value="NC_019567.1"/>
</dbReference>
<feature type="transmembrane region" description="Helical" evidence="8">
    <location>
        <begin position="73"/>
        <end position="93"/>
    </location>
</feature>
<dbReference type="PRINTS" id="PR01036">
    <property type="entry name" value="TCRTETB"/>
</dbReference>
<keyword evidence="5 8" id="KW-0812">Transmembrane</keyword>
<feature type="transmembrane region" description="Helical" evidence="8">
    <location>
        <begin position="133"/>
        <end position="154"/>
    </location>
</feature>
<keyword evidence="6 8" id="KW-1133">Transmembrane helix</keyword>
<feature type="transmembrane region" description="Helical" evidence="8">
    <location>
        <begin position="488"/>
        <end position="508"/>
    </location>
</feature>
<evidence type="ECO:0000313" key="10">
    <source>
        <dbReference type="EMBL" id="AFY01576.1"/>
    </source>
</evidence>
<evidence type="ECO:0000256" key="1">
    <source>
        <dbReference type="ARBA" id="ARBA00004651"/>
    </source>
</evidence>
<dbReference type="InterPro" id="IPR036259">
    <property type="entry name" value="MFS_trans_sf"/>
</dbReference>
<evidence type="ECO:0000256" key="4">
    <source>
        <dbReference type="ARBA" id="ARBA00022475"/>
    </source>
</evidence>
<dbReference type="Gene3D" id="1.20.1720.10">
    <property type="entry name" value="Multidrug resistance protein D"/>
    <property type="match status" value="1"/>
</dbReference>
<feature type="transmembrane region" description="Helical" evidence="8">
    <location>
        <begin position="47"/>
        <end position="66"/>
    </location>
</feature>
<gene>
    <name evidence="10" type="primary">tcaB</name>
    <name evidence="10" type="ORF">Bdt_1889</name>
</gene>
<evidence type="ECO:0000259" key="9">
    <source>
        <dbReference type="PROSITE" id="PS50850"/>
    </source>
</evidence>
<evidence type="ECO:0000313" key="11">
    <source>
        <dbReference type="Proteomes" id="UP000010074"/>
    </source>
</evidence>
<feature type="transmembrane region" description="Helical" evidence="8">
    <location>
        <begin position="271"/>
        <end position="291"/>
    </location>
</feature>
<evidence type="ECO:0000256" key="5">
    <source>
        <dbReference type="ARBA" id="ARBA00022692"/>
    </source>
</evidence>
<protein>
    <submittedName>
        <fullName evidence="10">Bcr/CflA subfamily drug resistance transporter</fullName>
    </submittedName>
</protein>
<feature type="transmembrane region" description="Helical" evidence="8">
    <location>
        <begin position="229"/>
        <end position="250"/>
    </location>
</feature>
<evidence type="ECO:0000256" key="3">
    <source>
        <dbReference type="ARBA" id="ARBA00022448"/>
    </source>
</evidence>
<name>K7YP32_BDEBC</name>
<dbReference type="GO" id="GO:0022857">
    <property type="term" value="F:transmembrane transporter activity"/>
    <property type="evidence" value="ECO:0007669"/>
    <property type="project" value="InterPro"/>
</dbReference>
<dbReference type="SUPFAM" id="SSF103473">
    <property type="entry name" value="MFS general substrate transporter"/>
    <property type="match status" value="1"/>
</dbReference>
<dbReference type="STRING" id="1069642.Bdt_1889"/>
<dbReference type="EMBL" id="CP002930">
    <property type="protein sequence ID" value="AFY01576.1"/>
    <property type="molecule type" value="Genomic_DNA"/>
</dbReference>
<evidence type="ECO:0000256" key="6">
    <source>
        <dbReference type="ARBA" id="ARBA00022989"/>
    </source>
</evidence>
<comment type="similarity">
    <text evidence="2">Belongs to the major facilitator superfamily. EmrB family.</text>
</comment>
<dbReference type="PATRIC" id="fig|1069642.3.peg.1863"/>
<organism evidence="10 11">
    <name type="scientific">Bdellovibrio bacteriovorus str. Tiberius</name>
    <dbReference type="NCBI Taxonomy" id="1069642"/>
    <lineage>
        <taxon>Bacteria</taxon>
        <taxon>Pseudomonadati</taxon>
        <taxon>Bdellovibrionota</taxon>
        <taxon>Bdellovibrionia</taxon>
        <taxon>Bdellovibrionales</taxon>
        <taxon>Pseudobdellovibrionaceae</taxon>
        <taxon>Bdellovibrio</taxon>
    </lineage>
</organism>
<keyword evidence="3" id="KW-0813">Transport</keyword>
<dbReference type="GO" id="GO:0005886">
    <property type="term" value="C:plasma membrane"/>
    <property type="evidence" value="ECO:0007669"/>
    <property type="project" value="UniProtKB-SubCell"/>
</dbReference>
<evidence type="ECO:0000256" key="2">
    <source>
        <dbReference type="ARBA" id="ARBA00008537"/>
    </source>
</evidence>
<feature type="transmembrane region" description="Helical" evidence="8">
    <location>
        <begin position="166"/>
        <end position="183"/>
    </location>
</feature>
<dbReference type="Proteomes" id="UP000010074">
    <property type="component" value="Chromosome"/>
</dbReference>
<dbReference type="PROSITE" id="PS50850">
    <property type="entry name" value="MFS"/>
    <property type="match status" value="1"/>
</dbReference>
<feature type="transmembrane region" description="Helical" evidence="8">
    <location>
        <begin position="361"/>
        <end position="379"/>
    </location>
</feature>
<evidence type="ECO:0000256" key="8">
    <source>
        <dbReference type="SAM" id="Phobius"/>
    </source>
</evidence>
<dbReference type="Gene3D" id="1.20.1250.20">
    <property type="entry name" value="MFS general substrate transporter like domains"/>
    <property type="match status" value="1"/>
</dbReference>
<dbReference type="KEGG" id="bbat:Bdt_1889"/>
<dbReference type="InterPro" id="IPR004638">
    <property type="entry name" value="EmrB-like"/>
</dbReference>
<dbReference type="InterPro" id="IPR020846">
    <property type="entry name" value="MFS_dom"/>
</dbReference>
<dbReference type="PANTHER" id="PTHR42718">
    <property type="entry name" value="MAJOR FACILITATOR SUPERFAMILY MULTIDRUG TRANSPORTER MFSC"/>
    <property type="match status" value="1"/>
</dbReference>
<comment type="subcellular location">
    <subcellularLocation>
        <location evidence="1">Cell membrane</location>
        <topology evidence="1">Multi-pass membrane protein</topology>
    </subcellularLocation>
</comment>
<keyword evidence="4" id="KW-1003">Cell membrane</keyword>